<evidence type="ECO:0000259" key="4">
    <source>
        <dbReference type="PROSITE" id="PS01124"/>
    </source>
</evidence>
<dbReference type="RefSeq" id="WP_151666806.1">
    <property type="nucleotide sequence ID" value="NZ_WBVO01000003.1"/>
</dbReference>
<keyword evidence="2" id="KW-0238">DNA-binding</keyword>
<dbReference type="GO" id="GO:0003700">
    <property type="term" value="F:DNA-binding transcription factor activity"/>
    <property type="evidence" value="ECO:0007669"/>
    <property type="project" value="InterPro"/>
</dbReference>
<dbReference type="Pfam" id="PF02311">
    <property type="entry name" value="AraC_binding"/>
    <property type="match status" value="1"/>
</dbReference>
<evidence type="ECO:0000256" key="3">
    <source>
        <dbReference type="ARBA" id="ARBA00023163"/>
    </source>
</evidence>
<dbReference type="EMBL" id="WBVO01000003">
    <property type="protein sequence ID" value="KAB2813604.1"/>
    <property type="molecule type" value="Genomic_DNA"/>
</dbReference>
<proteinExistence type="predicted"/>
<comment type="caution">
    <text evidence="5">The sequence shown here is derived from an EMBL/GenBank/DDBJ whole genome shotgun (WGS) entry which is preliminary data.</text>
</comment>
<dbReference type="Gene3D" id="1.10.10.60">
    <property type="entry name" value="Homeodomain-like"/>
    <property type="match status" value="2"/>
</dbReference>
<dbReference type="PROSITE" id="PS01124">
    <property type="entry name" value="HTH_ARAC_FAMILY_2"/>
    <property type="match status" value="1"/>
</dbReference>
<keyword evidence="1" id="KW-0805">Transcription regulation</keyword>
<dbReference type="PANTHER" id="PTHR46796">
    <property type="entry name" value="HTH-TYPE TRANSCRIPTIONAL ACTIVATOR RHAS-RELATED"/>
    <property type="match status" value="1"/>
</dbReference>
<dbReference type="InterPro" id="IPR009057">
    <property type="entry name" value="Homeodomain-like_sf"/>
</dbReference>
<dbReference type="AlphaFoldDB" id="A0A6N6RJ20"/>
<evidence type="ECO:0000256" key="1">
    <source>
        <dbReference type="ARBA" id="ARBA00023015"/>
    </source>
</evidence>
<dbReference type="SMART" id="SM00342">
    <property type="entry name" value="HTH_ARAC"/>
    <property type="match status" value="1"/>
</dbReference>
<evidence type="ECO:0000313" key="5">
    <source>
        <dbReference type="EMBL" id="KAB2813604.1"/>
    </source>
</evidence>
<sequence length="282" mass="32422">MGIPFLHASHRVTPKDIDASGSSRIILSEYKSFEHSLQSDVLSLKYVLDGVEEYTVNGKSHLVQAGQFLLVQPGDEVSVGWSSPDAVRGVCFYFDDAFTREFFQNGHSTMVPSRVFVADKRIHQWYTDYRNGETTAEESWWLGAGLTNEVLQQYHSRAQKLITGRPTTRRALLQAIYDATLYLENHAFDKFDLEELAFNACMSKYHFLRVFKQITGVTPQNYHQQIRYRRACELLHEDGMQIQEIAWELGFHELAAFSKFFKKHSGSTPSAWRRGLNQLKIA</sequence>
<keyword evidence="6" id="KW-1185">Reference proteome</keyword>
<evidence type="ECO:0000313" key="6">
    <source>
        <dbReference type="Proteomes" id="UP000468650"/>
    </source>
</evidence>
<dbReference type="SUPFAM" id="SSF46689">
    <property type="entry name" value="Homeodomain-like"/>
    <property type="match status" value="2"/>
</dbReference>
<keyword evidence="3" id="KW-0804">Transcription</keyword>
<dbReference type="InterPro" id="IPR050204">
    <property type="entry name" value="AraC_XylS_family_regulators"/>
</dbReference>
<dbReference type="InterPro" id="IPR037923">
    <property type="entry name" value="HTH-like"/>
</dbReference>
<name>A0A6N6RJ20_9FLAO</name>
<dbReference type="InterPro" id="IPR020449">
    <property type="entry name" value="Tscrpt_reg_AraC-type_HTH"/>
</dbReference>
<reference evidence="5 6" key="1">
    <citation type="submission" date="2019-09" db="EMBL/GenBank/DDBJ databases">
        <title>Genomes of family Cryomorphaceae.</title>
        <authorList>
            <person name="Bowman J.P."/>
        </authorList>
    </citation>
    <scope>NUCLEOTIDE SEQUENCE [LARGE SCALE GENOMIC DNA]</scope>
    <source>
        <strain evidence="5 6">LMG 25704</strain>
    </source>
</reference>
<protein>
    <submittedName>
        <fullName evidence="5">AraC family transcriptional regulator</fullName>
    </submittedName>
</protein>
<dbReference type="OrthoDB" id="4480133at2"/>
<dbReference type="SUPFAM" id="SSF51215">
    <property type="entry name" value="Regulatory protein AraC"/>
    <property type="match status" value="1"/>
</dbReference>
<evidence type="ECO:0000256" key="2">
    <source>
        <dbReference type="ARBA" id="ARBA00023125"/>
    </source>
</evidence>
<dbReference type="Proteomes" id="UP000468650">
    <property type="component" value="Unassembled WGS sequence"/>
</dbReference>
<dbReference type="InterPro" id="IPR018060">
    <property type="entry name" value="HTH_AraC"/>
</dbReference>
<feature type="domain" description="HTH araC/xylS-type" evidence="4">
    <location>
        <begin position="177"/>
        <end position="275"/>
    </location>
</feature>
<dbReference type="Pfam" id="PF12833">
    <property type="entry name" value="HTH_18"/>
    <property type="match status" value="1"/>
</dbReference>
<gene>
    <name evidence="5" type="ORF">F8C67_05435</name>
</gene>
<accession>A0A6N6RJ20</accession>
<dbReference type="PANTHER" id="PTHR46796:SF14">
    <property type="entry name" value="TRANSCRIPTIONAL REGULATORY PROTEIN"/>
    <property type="match status" value="1"/>
</dbReference>
<organism evidence="5 6">
    <name type="scientific">Phaeocystidibacter luteus</name>
    <dbReference type="NCBI Taxonomy" id="911197"/>
    <lineage>
        <taxon>Bacteria</taxon>
        <taxon>Pseudomonadati</taxon>
        <taxon>Bacteroidota</taxon>
        <taxon>Flavobacteriia</taxon>
        <taxon>Flavobacteriales</taxon>
        <taxon>Phaeocystidibacteraceae</taxon>
        <taxon>Phaeocystidibacter</taxon>
    </lineage>
</organism>
<dbReference type="PRINTS" id="PR00032">
    <property type="entry name" value="HTHARAC"/>
</dbReference>
<dbReference type="InterPro" id="IPR003313">
    <property type="entry name" value="AraC-bd"/>
</dbReference>
<dbReference type="GO" id="GO:0043565">
    <property type="term" value="F:sequence-specific DNA binding"/>
    <property type="evidence" value="ECO:0007669"/>
    <property type="project" value="InterPro"/>
</dbReference>